<keyword evidence="5 6" id="KW-0472">Membrane</keyword>
<keyword evidence="4 6" id="KW-1133">Transmembrane helix</keyword>
<keyword evidence="6" id="KW-0732">Signal</keyword>
<sequence>MIKKLNTLFFASAAVALTMAPCTASAQSEGANPFISTAEAFDGTTEASVERRTSETLRLFPAGKEDLFLSGERASRNIAYYVTAAETALPARLVLELETAVSVMPELSSMNINVNDQPVASTKLGTGTDSRIVVDLPAGLLQPGFNAIELVANHRHRVDCSIPATYELWTQIDSGRSGIDFGSRSVNVEQLSDFPALARTGQQLTPINLVLPHNASNDLLEEGMQAAQAVAILAQFENPSIRILHERDSNSGLNIVIGETPMPANAQVNILAPGISLYSSATGSDVIVGAGSGGKISSALDTLTTAALEMVPIGSDEGLEALRGSARRSALTDRSTKLADLGLDTAEFSGRHYQSGFQVVLPPDFYAADYAAARLTINAAYAAGLSSDAELVVRANGKQVTSLSLSSTSAGELDEQHLDINLGMLKPGLNVIAFEAFLPRNDDEACEPATLGDQATRFVLRPSSKIDLPAVARIGHLPELAMLSDATMMSVTDDGDQPRVDVLTGERTVAELEAVGSILTNMAITAGVVFQADLIADLPEEQEGALIAVGTLDGLPSQLLSHVGLVTDDSSISGAESKNAEVGLASIATFDFRNASFAASFSEPIDLAARLGEAGRLFNEKVQRVLGGFASLPGLSRIIEPEGFVAVRNLSRPADEALVVAQAATPTGRPYPWTVFAAENVDLLTSGIQEVTKPNNWSRVAGAAGSISKSGRLDLYSTDMERLYETQPRSYENLRLVFAGWLSRHLYEYLAILLVLALALGVSTRFLLKNLGAKA</sequence>
<proteinExistence type="inferred from homology"/>
<feature type="chain" id="PRO_5015216002" description="Cyclic di-GMP-binding protein" evidence="6">
    <location>
        <begin position="27"/>
        <end position="775"/>
    </location>
</feature>
<keyword evidence="6" id="KW-0973">c-di-GMP</keyword>
<evidence type="ECO:0000256" key="4">
    <source>
        <dbReference type="ARBA" id="ARBA00022989"/>
    </source>
</evidence>
<comment type="subunit">
    <text evidence="6">Tightly associated with the cellulose synthase catalytic subunit.</text>
</comment>
<evidence type="ECO:0000256" key="3">
    <source>
        <dbReference type="ARBA" id="ARBA00022692"/>
    </source>
</evidence>
<dbReference type="EMBL" id="LC066397">
    <property type="protein sequence ID" value="BAT31492.1"/>
    <property type="molecule type" value="Genomic_DNA"/>
</dbReference>
<evidence type="ECO:0000256" key="6">
    <source>
        <dbReference type="RuleBase" id="RU365021"/>
    </source>
</evidence>
<keyword evidence="3 6" id="KW-0812">Transmembrane</keyword>
<evidence type="ECO:0000256" key="1">
    <source>
        <dbReference type="ARBA" id="ARBA00004162"/>
    </source>
</evidence>
<dbReference type="Pfam" id="PF03170">
    <property type="entry name" value="BcsB"/>
    <property type="match status" value="1"/>
</dbReference>
<keyword evidence="2 6" id="KW-1003">Cell membrane</keyword>
<feature type="transmembrane region" description="Helical" evidence="6">
    <location>
        <begin position="746"/>
        <end position="768"/>
    </location>
</feature>
<dbReference type="PANTHER" id="PTHR39083">
    <property type="entry name" value="CYCLIC DI-GMP-BINDING PROTEIN"/>
    <property type="match status" value="1"/>
</dbReference>
<dbReference type="Gene3D" id="2.60.120.260">
    <property type="entry name" value="Galactose-binding domain-like"/>
    <property type="match status" value="2"/>
</dbReference>
<dbReference type="AlphaFoldDB" id="A0A0P0Z9T1"/>
<organism evidence="7">
    <name type="scientific">Fulvimarina pelagi</name>
    <dbReference type="NCBI Taxonomy" id="217511"/>
    <lineage>
        <taxon>Bacteria</taxon>
        <taxon>Pseudomonadati</taxon>
        <taxon>Pseudomonadota</taxon>
        <taxon>Alphaproteobacteria</taxon>
        <taxon>Hyphomicrobiales</taxon>
        <taxon>Aurantimonadaceae</taxon>
        <taxon>Fulvimarina</taxon>
    </lineage>
</organism>
<evidence type="ECO:0000313" key="7">
    <source>
        <dbReference type="EMBL" id="BAT31492.1"/>
    </source>
</evidence>
<accession>A0A0P0Z9T1</accession>
<comment type="similarity">
    <text evidence="6">Belongs to the AcsB/BcsB family.</text>
</comment>
<dbReference type="GO" id="GO:0006011">
    <property type="term" value="P:UDP-alpha-D-glucose metabolic process"/>
    <property type="evidence" value="ECO:0007669"/>
    <property type="project" value="InterPro"/>
</dbReference>
<dbReference type="PANTHER" id="PTHR39083:SF1">
    <property type="entry name" value="CYCLIC DI-GMP-BINDING PROTEIN"/>
    <property type="match status" value="1"/>
</dbReference>
<reference evidence="7" key="1">
    <citation type="journal article" date="2015" name="Proc. Natl. Acad. Sci. U.S.A.">
        <title>Bacterial clade with the ribosomal RNA operon on a small plasmid rather than the chromosome.</title>
        <authorList>
            <person name="Anda M."/>
            <person name="Ohtsubo Y."/>
            <person name="Okubo T."/>
            <person name="Sugawara M."/>
            <person name="Nagata Y."/>
            <person name="Tsuda M."/>
            <person name="Minamisawa K."/>
            <person name="Mitsui H."/>
        </authorList>
    </citation>
    <scope>NUCLEOTIDE SEQUENCE</scope>
    <source>
        <strain evidence="7">DSM 15513</strain>
    </source>
</reference>
<name>A0A0P0Z9T1_9HYPH</name>
<feature type="signal peptide" evidence="6">
    <location>
        <begin position="1"/>
        <end position="26"/>
    </location>
</feature>
<dbReference type="GO" id="GO:0030244">
    <property type="term" value="P:cellulose biosynthetic process"/>
    <property type="evidence" value="ECO:0007669"/>
    <property type="project" value="UniProtKB-KW"/>
</dbReference>
<dbReference type="GO" id="GO:0005886">
    <property type="term" value="C:plasma membrane"/>
    <property type="evidence" value="ECO:0007669"/>
    <property type="project" value="UniProtKB-SubCell"/>
</dbReference>
<dbReference type="OrthoDB" id="7615145at2"/>
<evidence type="ECO:0000256" key="5">
    <source>
        <dbReference type="ARBA" id="ARBA00023136"/>
    </source>
</evidence>
<evidence type="ECO:0000256" key="2">
    <source>
        <dbReference type="ARBA" id="ARBA00022475"/>
    </source>
</evidence>
<protein>
    <recommendedName>
        <fullName evidence="6">Cyclic di-GMP-binding protein</fullName>
    </recommendedName>
    <alternativeName>
        <fullName evidence="6">Cellulose synthase regulatory subunit</fullName>
    </alternativeName>
</protein>
<keyword evidence="6" id="KW-0997">Cell inner membrane</keyword>
<keyword evidence="6" id="KW-0135">Cellulose biosynthesis</keyword>
<dbReference type="InterPro" id="IPR018513">
    <property type="entry name" value="Cell_synthase_bac"/>
</dbReference>
<dbReference type="UniPathway" id="UPA00694"/>
<comment type="function">
    <text evidence="6">Binds the cellulose synthase activator, bis-(3'-5') cyclic diguanylic acid (c-di-GMP).</text>
</comment>
<comment type="subcellular location">
    <subcellularLocation>
        <location evidence="6">Cell inner membrane</location>
    </subcellularLocation>
    <subcellularLocation>
        <location evidence="1">Cell membrane</location>
        <topology evidence="1">Single-pass membrane protein</topology>
    </subcellularLocation>
</comment>
<comment type="pathway">
    <text evidence="6">Glycan metabolism; bacterial cellulose biosynthesis.</text>
</comment>